<evidence type="ECO:0000313" key="2">
    <source>
        <dbReference type="EMBL" id="EER20094.1"/>
    </source>
</evidence>
<dbReference type="InParanoid" id="C5K664"/>
<reference evidence="2 3" key="1">
    <citation type="submission" date="2008-07" db="EMBL/GenBank/DDBJ databases">
        <authorList>
            <person name="El-Sayed N."/>
            <person name="Caler E."/>
            <person name="Inman J."/>
            <person name="Amedeo P."/>
            <person name="Hass B."/>
            <person name="Wortman J."/>
        </authorList>
    </citation>
    <scope>NUCLEOTIDE SEQUENCE [LARGE SCALE GENOMIC DNA]</scope>
    <source>
        <strain evidence="3">ATCC 50983 / TXsc</strain>
    </source>
</reference>
<proteinExistence type="predicted"/>
<evidence type="ECO:0000259" key="1">
    <source>
        <dbReference type="SMART" id="SM00597"/>
    </source>
</evidence>
<sequence>MDRFLKRARTGTAYPEDISVTEDDGRVVVKGKNFLANDQNRSFLPAWQDKYPWLEYSTQKDAVYCYYCRHFGAPTAAKPSPFFDDPHGFSNWKKAVQRYDEHSASEYHQNSTKGYFEWSRMKEKGQSVVS</sequence>
<dbReference type="RefSeq" id="XP_002788298.1">
    <property type="nucleotide sequence ID" value="XM_002788252.1"/>
</dbReference>
<keyword evidence="3" id="KW-1185">Reference proteome</keyword>
<evidence type="ECO:0000313" key="3">
    <source>
        <dbReference type="Proteomes" id="UP000007800"/>
    </source>
</evidence>
<dbReference type="OrthoDB" id="6628349at2759"/>
<gene>
    <name evidence="2" type="ORF">Pmar_PMAR007379</name>
</gene>
<dbReference type="EMBL" id="GG670840">
    <property type="protein sequence ID" value="EER20094.1"/>
    <property type="molecule type" value="Genomic_DNA"/>
</dbReference>
<feature type="domain" description="TTF-type" evidence="1">
    <location>
        <begin position="39"/>
        <end position="124"/>
    </location>
</feature>
<dbReference type="SMART" id="SM00597">
    <property type="entry name" value="ZnF_TTF"/>
    <property type="match status" value="1"/>
</dbReference>
<name>C5K664_PERM5</name>
<dbReference type="Proteomes" id="UP000007800">
    <property type="component" value="Unassembled WGS sequence"/>
</dbReference>
<protein>
    <recommendedName>
        <fullName evidence="1">TTF-type domain-containing protein</fullName>
    </recommendedName>
</protein>
<accession>C5K664</accession>
<dbReference type="AlphaFoldDB" id="C5K664"/>
<organism evidence="3">
    <name type="scientific">Perkinsus marinus (strain ATCC 50983 / TXsc)</name>
    <dbReference type="NCBI Taxonomy" id="423536"/>
    <lineage>
        <taxon>Eukaryota</taxon>
        <taxon>Sar</taxon>
        <taxon>Alveolata</taxon>
        <taxon>Perkinsozoa</taxon>
        <taxon>Perkinsea</taxon>
        <taxon>Perkinsida</taxon>
        <taxon>Perkinsidae</taxon>
        <taxon>Perkinsus</taxon>
    </lineage>
</organism>
<dbReference type="GeneID" id="9059080"/>
<dbReference type="InterPro" id="IPR006580">
    <property type="entry name" value="Znf_TTF"/>
</dbReference>